<dbReference type="SUPFAM" id="SSF46966">
    <property type="entry name" value="Spectrin repeat"/>
    <property type="match status" value="3"/>
</dbReference>
<dbReference type="GeneID" id="113011900"/>
<feature type="region of interest" description="Disordered" evidence="5">
    <location>
        <begin position="1746"/>
        <end position="1801"/>
    </location>
</feature>
<evidence type="ECO:0000256" key="4">
    <source>
        <dbReference type="ARBA" id="ARBA00023136"/>
    </source>
</evidence>
<feature type="region of interest" description="Disordered" evidence="5">
    <location>
        <begin position="2111"/>
        <end position="2133"/>
    </location>
</feature>
<feature type="region of interest" description="Disordered" evidence="5">
    <location>
        <begin position="1703"/>
        <end position="1728"/>
    </location>
</feature>
<feature type="region of interest" description="Disordered" evidence="5">
    <location>
        <begin position="1356"/>
        <end position="1443"/>
    </location>
</feature>
<feature type="compositionally biased region" description="Polar residues" evidence="5">
    <location>
        <begin position="1022"/>
        <end position="1031"/>
    </location>
</feature>
<feature type="compositionally biased region" description="Polar residues" evidence="5">
    <location>
        <begin position="17"/>
        <end position="37"/>
    </location>
</feature>
<feature type="region of interest" description="Disordered" evidence="5">
    <location>
        <begin position="620"/>
        <end position="648"/>
    </location>
</feature>
<feature type="compositionally biased region" description="Basic and acidic residues" evidence="5">
    <location>
        <begin position="288"/>
        <end position="297"/>
    </location>
</feature>
<dbReference type="GeneTree" id="ENSGT00810000125473"/>
<dbReference type="Gene3D" id="1.20.58.60">
    <property type="match status" value="2"/>
</dbReference>
<feature type="compositionally biased region" description="Acidic residues" evidence="5">
    <location>
        <begin position="1765"/>
        <end position="1779"/>
    </location>
</feature>
<organism evidence="6 7">
    <name type="scientific">Astatotilapia calliptera</name>
    <name type="common">Eastern happy</name>
    <name type="synonym">Chromis callipterus</name>
    <dbReference type="NCBI Taxonomy" id="8154"/>
    <lineage>
        <taxon>Eukaryota</taxon>
        <taxon>Metazoa</taxon>
        <taxon>Chordata</taxon>
        <taxon>Craniata</taxon>
        <taxon>Vertebrata</taxon>
        <taxon>Euteleostomi</taxon>
        <taxon>Actinopterygii</taxon>
        <taxon>Neopterygii</taxon>
        <taxon>Teleostei</taxon>
        <taxon>Neoteleostei</taxon>
        <taxon>Acanthomorphata</taxon>
        <taxon>Ovalentaria</taxon>
        <taxon>Cichlomorphae</taxon>
        <taxon>Cichliformes</taxon>
        <taxon>Cichlidae</taxon>
        <taxon>African cichlids</taxon>
        <taxon>Pseudocrenilabrinae</taxon>
        <taxon>Haplochromini</taxon>
        <taxon>Astatotilapia</taxon>
    </lineage>
</organism>
<feature type="compositionally biased region" description="Basic and acidic residues" evidence="5">
    <location>
        <begin position="498"/>
        <end position="509"/>
    </location>
</feature>
<feature type="region of interest" description="Disordered" evidence="5">
    <location>
        <begin position="2386"/>
        <end position="2427"/>
    </location>
</feature>
<keyword evidence="4" id="KW-0472">Membrane</keyword>
<feature type="region of interest" description="Disordered" evidence="5">
    <location>
        <begin position="1864"/>
        <end position="1892"/>
    </location>
</feature>
<feature type="region of interest" description="Disordered" evidence="5">
    <location>
        <begin position="1222"/>
        <end position="1260"/>
    </location>
</feature>
<evidence type="ECO:0000313" key="7">
    <source>
        <dbReference type="Proteomes" id="UP000265100"/>
    </source>
</evidence>
<comment type="subcellular location">
    <subcellularLocation>
        <location evidence="1">Endomembrane system</location>
    </subcellularLocation>
</comment>
<feature type="region of interest" description="Disordered" evidence="5">
    <location>
        <begin position="660"/>
        <end position="702"/>
    </location>
</feature>
<evidence type="ECO:0008006" key="8">
    <source>
        <dbReference type="Google" id="ProtNLM"/>
    </source>
</evidence>
<dbReference type="PANTHER" id="PTHR14514">
    <property type="entry name" value="PKA ANCHORING PROTEIN"/>
    <property type="match status" value="1"/>
</dbReference>
<evidence type="ECO:0000256" key="2">
    <source>
        <dbReference type="ARBA" id="ARBA00022553"/>
    </source>
</evidence>
<feature type="compositionally biased region" description="Basic and acidic residues" evidence="5">
    <location>
        <begin position="1564"/>
        <end position="1583"/>
    </location>
</feature>
<evidence type="ECO:0000256" key="3">
    <source>
        <dbReference type="ARBA" id="ARBA00022737"/>
    </source>
</evidence>
<dbReference type="Bgee" id="ENSACLG00000008355">
    <property type="expression patterns" value="Expressed in muscle tissue and 3 other cell types or tissues"/>
</dbReference>
<sequence>MSVVALSPVAPEPASPMLTSVTPVTPNLDPSTSSSLAAITVPPLGLEPQSKDGSSSPGPGPSQGSLTEGPHMGQDNSRRSKKPPPLHTGADWKVVLHLPEIEKWLRATSDRVTQLTHSVGQDSNNRHVDVHLVQLKDICEDISDHVEQIHALLETEFSLKLLSYSVNIIVDIRTVQLLWHQLRVSVLVLKERLLQSLQDSNGNYTRQTDILQAFSQDQHQTRLDALTEVDDCGQLTIRCSQDYFSLDCGITAFELSDYSPSDEPEVRVAESNSEDTLKEINQTQDPNQEPRSEESGDPHLSNHKIHNSLPELSSPSDSTNHNPSSSILLTMQCGMPNHNESAKRPLQGEFHSTEVSPTQPSLPKRAAMFLDGASRAEDSVGGSEKVSPVSGIQFQSELSRSTPSLISASPPDRSKFWLELDSVYPENVSQSCESLQVMNGCNIRRKNASSRYGGRSGGSAQRLLPDQRSSSGARPTADAPLPLQDLKSQNETSNQMERMQKETHTHSEGDSDSSLPSPMREQALSSDLEASGEESDPRPPRSKAAVWIVKRQGQRGPQVSSKGSPDREHWYGSEEFLALPAQLRKTEMLAMKLESLTQTVPLRPGGSTQDVDDWDLTELNPDWDVGESGDNVSSVVDSGEDIPSPLPSLVTRRRNLLGRFSPSSSSDVAPSLDESIESGPLSDLQSEEDEGRRSAEHQPPLTLPLLRGRECASLVQQLLEDIHSHDKDPDIWKKIEYFVQQLDGFISWLQEALDSTENWIQPRQDLDSLRVYLDTHLSFKLNVDSRAALKESIMEEGKALLTIITFHHSGLKDILHMVSSQWDQLQRQIRRQHSWMLRALRCIQARLLYTNQLHEPFTAPGDPSANWLPSCPADGLKAEQTTSQCEAQRMALEQMAIKLSSLQYPSPTNRRRGNHLARNNSLQEFEAEYQELWDWLMDMDAMVTDSHQLMLSEEQRHHLFKSSHTELMMMESRKTNLLGRAESLKRSGTELPSSFHCKIHNLTHMWRQLEKILSKHSGPGRSEQNQSSNIKAQLAGGRGVTVENPRSALSPLTNSLLEQLEARIKELKAWLRDTELLIFNSCLRQDKDASEQLQSFKPLCSDIQARRRGVSSVLKLCQKLLQQSQSGPMAEVGPDAEQHREALQLLSINLERRWEAIVMQALQWQNRLKRELGEQQVPGNFLEPGLVDLHQISPVSAGPVAPVQDDSWEWDETDMTITEAEPQAIPEPDLTQNLPTEPNLPSEAVLPNENPPDTSRTPVPATECTEIMSNTRGGSSVEVQHNMTSQTSPPNNNNVYQVYSLHNIELYRQPQFPHTSSLLQKTKSGKRKQQVLQKSLSKDSSFSSIESLPDLLGGLMSRRCRDGESEGGRGSGQSSNSRRSECESGIVSDTGDTETTIANFEIPGEEKGVGKEEEEESEQEKRSRRSETKRNREEEKKRRHRRGGGEAVEILINGRGILTPADSDSDFEVGGLAVDFSKSFLSHSDLADFTTQQYHGLETPPVLSRRASSPVLSQGSSLESLLAPGVELFPSKDPLHRSASLETGLVPFRSIDEGTGGSLASLGELEKEQRSGYDGGQQRKENNTETVQGEPSPGELSRRTLDLLKRLENIQSPLGAKMTRSVSDMTLRGSSPQRSPLPASPSLGGRHAPLSGISCSLWKGPPSLINESSATASLTELSSTEDSSLGSEDFVMLRNQRHLLLDPTVAPNANSSRKRCHGRSRGAQGLDEADATSLSMVVNVSCTSACTDEDEDDSDLLSSSTLTLTEEELGVRDEEDEEGERLSGASSGHEDVEDDDEEEMEGSYVLGLEYMKRELQNWIRSPRASTSSFSKTETGLHDELQCGANLSPQIKECFLNHSASKLLDANSDGGNNKVKTGKRGMEEEEEEENRRNVTRSYISQFVDDVENGNVDQSCLKGRDEDDELLREESSMFTKNGESLRDSYVFAKTGELVQDISNLVVITESSETKESPSCELLPFPSKRASSLVGQLRGELPCHSSSLPSPPSLSPVEDCKSHDALHNSRSVASRRKAITIQEKFRFSSFVTEETRREVRDKDSSLLPKKGHNSHSSCCKHLPCPSSLHPPCIEESKKENVHDFVMEIIDMTSLALKSKENQTEEPSQTETNGSIPDQGSASLAQIRDKVLEHSHRPLHLKKGDFYSYLSLSSHDSDCGEVSQCTEDKSSTPAPYSIPSYVTPTQGLHSPSPELFTSTRQQISASPGLGTKNKVCALDLKSADSETYCAADGTHEEQTNPSLSLPPSPDIREEVTLFEACTEEVYLGPPLCYSMVLTKKPWHFFLKENFESPLSFGYEMNDSVPSLSCLNNNFQSTSDDGPNSPADDSLGYLSLSKQTVLAKNQDQLYFQRTSPAEDTQSSSSTFLEPCYSSCSTSPPSTSDATSLQGPGSKPKDYLSSLLPLPVSSGTEEEKRGEHPYLLCDVAGGEVAAAASVSTPQEERSRNEGPPYLNPRARVAPIDSSAAECLADTKTLESNMGAVMTKISVCSSATNPSKEPATTATRINPKINCLAMREADRGEGERQGEVDTQWVKSEEKGRRGRRSSQQEAKTATAKQGSSQLSARTAQGRSQASVRQPTYRTGTIRRPAVLGAGTSRIQQ</sequence>
<dbReference type="GO" id="GO:0051018">
    <property type="term" value="F:protein kinase A binding"/>
    <property type="evidence" value="ECO:0007669"/>
    <property type="project" value="TreeGrafter"/>
</dbReference>
<reference evidence="6 7" key="1">
    <citation type="submission" date="2018-05" db="EMBL/GenBank/DDBJ databases">
        <authorList>
            <person name="Datahose"/>
        </authorList>
    </citation>
    <scope>NUCLEOTIDE SEQUENCE</scope>
</reference>
<dbReference type="OMA" id="INCPPIR"/>
<feature type="region of interest" description="Disordered" evidence="5">
    <location>
        <begin position="2531"/>
        <end position="2613"/>
    </location>
</feature>
<dbReference type="Ensembl" id="ENSACLT00000012540.2">
    <property type="protein sequence ID" value="ENSACLP00000012240.1"/>
    <property type="gene ID" value="ENSACLG00000008355.2"/>
</dbReference>
<keyword evidence="7" id="KW-1185">Reference proteome</keyword>
<feature type="region of interest" description="Disordered" evidence="5">
    <location>
        <begin position="2447"/>
        <end position="2468"/>
    </location>
</feature>
<dbReference type="InterPro" id="IPR018159">
    <property type="entry name" value="Spectrin/alpha-actinin"/>
</dbReference>
<evidence type="ECO:0000313" key="6">
    <source>
        <dbReference type="Ensembl" id="ENSACLP00000012240.1"/>
    </source>
</evidence>
<dbReference type="GO" id="GO:0016529">
    <property type="term" value="C:sarcoplasmic reticulum"/>
    <property type="evidence" value="ECO:0007669"/>
    <property type="project" value="TreeGrafter"/>
</dbReference>
<feature type="region of interest" description="Disordered" evidence="5">
    <location>
        <begin position="259"/>
        <end position="343"/>
    </location>
</feature>
<feature type="region of interest" description="Disordered" evidence="5">
    <location>
        <begin position="1548"/>
        <end position="1596"/>
    </location>
</feature>
<feature type="compositionally biased region" description="Low complexity" evidence="5">
    <location>
        <begin position="2386"/>
        <end position="2398"/>
    </location>
</feature>
<feature type="compositionally biased region" description="Low complexity" evidence="5">
    <location>
        <begin position="2410"/>
        <end position="2420"/>
    </location>
</feature>
<feature type="compositionally biased region" description="Low complexity" evidence="5">
    <location>
        <begin position="626"/>
        <end position="637"/>
    </location>
</feature>
<feature type="region of interest" description="Disordered" evidence="5">
    <location>
        <begin position="1612"/>
        <end position="1645"/>
    </location>
</feature>
<feature type="compositionally biased region" description="Polar residues" evidence="5">
    <location>
        <begin position="310"/>
        <end position="329"/>
    </location>
</feature>
<proteinExistence type="predicted"/>
<feature type="region of interest" description="Disordered" evidence="5">
    <location>
        <begin position="447"/>
        <end position="568"/>
    </location>
</feature>
<evidence type="ECO:0000256" key="1">
    <source>
        <dbReference type="ARBA" id="ARBA00004308"/>
    </source>
</evidence>
<accession>A0A3P8P5F5</accession>
<feature type="region of interest" description="Disordered" evidence="5">
    <location>
        <begin position="1"/>
        <end position="89"/>
    </location>
</feature>
<protein>
    <recommendedName>
        <fullName evidence="8">A kinase (PRKA) anchor protein 6</fullName>
    </recommendedName>
</protein>
<gene>
    <name evidence="6" type="primary">AKAP6</name>
</gene>
<reference evidence="6" key="3">
    <citation type="submission" date="2025-08" db="UniProtKB">
        <authorList>
            <consortium name="Ensembl"/>
        </authorList>
    </citation>
    <scope>IDENTIFICATION</scope>
</reference>
<name>A0A3P8P5F5_ASTCA</name>
<feature type="compositionally biased region" description="Low complexity" evidence="5">
    <location>
        <begin position="51"/>
        <end position="65"/>
    </location>
</feature>
<feature type="compositionally biased region" description="Low complexity" evidence="5">
    <location>
        <begin position="661"/>
        <end position="673"/>
    </location>
</feature>
<feature type="compositionally biased region" description="Polar residues" evidence="5">
    <location>
        <begin position="486"/>
        <end position="497"/>
    </location>
</feature>
<dbReference type="OrthoDB" id="10041151at2759"/>
<dbReference type="Proteomes" id="UP000265100">
    <property type="component" value="Chromosome 19"/>
</dbReference>
<evidence type="ECO:0000256" key="5">
    <source>
        <dbReference type="SAM" id="MobiDB-lite"/>
    </source>
</evidence>
<dbReference type="GO" id="GO:0044325">
    <property type="term" value="F:transmembrane transporter binding"/>
    <property type="evidence" value="ECO:0007669"/>
    <property type="project" value="TreeGrafter"/>
</dbReference>
<feature type="compositionally biased region" description="Basic and acidic residues" evidence="5">
    <location>
        <begin position="1419"/>
        <end position="1436"/>
    </location>
</feature>
<reference evidence="6" key="4">
    <citation type="submission" date="2025-09" db="UniProtKB">
        <authorList>
            <consortium name="Ensembl"/>
        </authorList>
    </citation>
    <scope>IDENTIFICATION</scope>
</reference>
<feature type="compositionally biased region" description="Acidic residues" evidence="5">
    <location>
        <begin position="1791"/>
        <end position="1801"/>
    </location>
</feature>
<dbReference type="RefSeq" id="XP_026007518.1">
    <property type="nucleotide sequence ID" value="XM_026151733.1"/>
</dbReference>
<feature type="compositionally biased region" description="Basic and acidic residues" evidence="5">
    <location>
        <begin position="2531"/>
        <end position="2540"/>
    </location>
</feature>
<feature type="compositionally biased region" description="Polar residues" evidence="5">
    <location>
        <begin position="2117"/>
        <end position="2133"/>
    </location>
</feature>
<feature type="compositionally biased region" description="Polar residues" evidence="5">
    <location>
        <begin position="1620"/>
        <end position="1634"/>
    </location>
</feature>
<reference evidence="7" key="2">
    <citation type="submission" date="2023-03" db="EMBL/GenBank/DDBJ databases">
        <authorList>
            <consortium name="Wellcome Sanger Institute Data Sharing"/>
        </authorList>
    </citation>
    <scope>NUCLEOTIDE SEQUENCE [LARGE SCALE GENOMIC DNA]</scope>
</reference>
<keyword evidence="3" id="KW-0677">Repeat</keyword>
<dbReference type="GO" id="GO:0048471">
    <property type="term" value="C:perinuclear region of cytoplasm"/>
    <property type="evidence" value="ECO:0007669"/>
    <property type="project" value="TreeGrafter"/>
</dbReference>
<feature type="compositionally biased region" description="Polar residues" evidence="5">
    <location>
        <begin position="2563"/>
        <end position="2595"/>
    </location>
</feature>
<dbReference type="PANTHER" id="PTHR14514:SF2">
    <property type="entry name" value="A-KINASE ANCHOR PROTEIN 6"/>
    <property type="match status" value="1"/>
</dbReference>
<dbReference type="SMART" id="SM00150">
    <property type="entry name" value="SPEC"/>
    <property type="match status" value="2"/>
</dbReference>
<dbReference type="STRING" id="8154.ENSACLP00000012240"/>
<dbReference type="CDD" id="cd00176">
    <property type="entry name" value="SPEC"/>
    <property type="match status" value="1"/>
</dbReference>
<keyword evidence="2" id="KW-0597">Phosphoprotein</keyword>
<feature type="region of interest" description="Disordered" evidence="5">
    <location>
        <begin position="1016"/>
        <end position="1046"/>
    </location>
</feature>